<dbReference type="Proteomes" id="UP000054097">
    <property type="component" value="Unassembled WGS sequence"/>
</dbReference>
<gene>
    <name evidence="1" type="ORF">M408DRAFT_112205</name>
</gene>
<accession>A0A0C3A8T9</accession>
<reference evidence="2" key="2">
    <citation type="submission" date="2015-01" db="EMBL/GenBank/DDBJ databases">
        <title>Evolutionary Origins and Diversification of the Mycorrhizal Mutualists.</title>
        <authorList>
            <consortium name="DOE Joint Genome Institute"/>
            <consortium name="Mycorrhizal Genomics Consortium"/>
            <person name="Kohler A."/>
            <person name="Kuo A."/>
            <person name="Nagy L.G."/>
            <person name="Floudas D."/>
            <person name="Copeland A."/>
            <person name="Barry K.W."/>
            <person name="Cichocki N."/>
            <person name="Veneault-Fourrey C."/>
            <person name="LaButti K."/>
            <person name="Lindquist E.A."/>
            <person name="Lipzen A."/>
            <person name="Lundell T."/>
            <person name="Morin E."/>
            <person name="Murat C."/>
            <person name="Riley R."/>
            <person name="Ohm R."/>
            <person name="Sun H."/>
            <person name="Tunlid A."/>
            <person name="Henrissat B."/>
            <person name="Grigoriev I.V."/>
            <person name="Hibbett D.S."/>
            <person name="Martin F."/>
        </authorList>
    </citation>
    <scope>NUCLEOTIDE SEQUENCE [LARGE SCALE GENOMIC DNA]</scope>
    <source>
        <strain evidence="2">MAFF 305830</strain>
    </source>
</reference>
<evidence type="ECO:0000313" key="2">
    <source>
        <dbReference type="Proteomes" id="UP000054097"/>
    </source>
</evidence>
<organism evidence="1 2">
    <name type="scientific">Serendipita vermifera MAFF 305830</name>
    <dbReference type="NCBI Taxonomy" id="933852"/>
    <lineage>
        <taxon>Eukaryota</taxon>
        <taxon>Fungi</taxon>
        <taxon>Dikarya</taxon>
        <taxon>Basidiomycota</taxon>
        <taxon>Agaricomycotina</taxon>
        <taxon>Agaricomycetes</taxon>
        <taxon>Sebacinales</taxon>
        <taxon>Serendipitaceae</taxon>
        <taxon>Serendipita</taxon>
    </lineage>
</organism>
<sequence length="68" mass="7842">MWKNDQQRDNMFEKGLVSWYYTVACLLANNLAGPNWDGNSQVVGNIVEAHLTPLIDNLHDPDRWIEDV</sequence>
<keyword evidence="2" id="KW-1185">Reference proteome</keyword>
<dbReference type="HOGENOM" id="CLU_2795553_0_0_1"/>
<proteinExistence type="predicted"/>
<dbReference type="EMBL" id="KN824395">
    <property type="protein sequence ID" value="KIM21060.1"/>
    <property type="molecule type" value="Genomic_DNA"/>
</dbReference>
<evidence type="ECO:0000313" key="1">
    <source>
        <dbReference type="EMBL" id="KIM21060.1"/>
    </source>
</evidence>
<reference evidence="1 2" key="1">
    <citation type="submission" date="2014-04" db="EMBL/GenBank/DDBJ databases">
        <authorList>
            <consortium name="DOE Joint Genome Institute"/>
            <person name="Kuo A."/>
            <person name="Zuccaro A."/>
            <person name="Kohler A."/>
            <person name="Nagy L.G."/>
            <person name="Floudas D."/>
            <person name="Copeland A."/>
            <person name="Barry K.W."/>
            <person name="Cichocki N."/>
            <person name="Veneault-Fourrey C."/>
            <person name="LaButti K."/>
            <person name="Lindquist E.A."/>
            <person name="Lipzen A."/>
            <person name="Lundell T."/>
            <person name="Morin E."/>
            <person name="Murat C."/>
            <person name="Sun H."/>
            <person name="Tunlid A."/>
            <person name="Henrissat B."/>
            <person name="Grigoriev I.V."/>
            <person name="Hibbett D.S."/>
            <person name="Martin F."/>
            <person name="Nordberg H.P."/>
            <person name="Cantor M.N."/>
            <person name="Hua S.X."/>
        </authorList>
    </citation>
    <scope>NUCLEOTIDE SEQUENCE [LARGE SCALE GENOMIC DNA]</scope>
    <source>
        <strain evidence="1 2">MAFF 305830</strain>
    </source>
</reference>
<dbReference type="AlphaFoldDB" id="A0A0C3A8T9"/>
<name>A0A0C3A8T9_SERVB</name>
<protein>
    <submittedName>
        <fullName evidence="1">Uncharacterized protein</fullName>
    </submittedName>
</protein>